<keyword evidence="17" id="KW-0464">Manganese</keyword>
<comment type="function">
    <text evidence="22">Glycosyltransferase that generates the core 1 O-glycan Gal-beta1-3GalNAc-alpha1-Ser/Thr (T antigen), which is a precursor for many extended O-glycans in glycoproteins.</text>
</comment>
<reference evidence="26" key="1">
    <citation type="submission" date="2014-03" db="EMBL/GenBank/DDBJ databases">
        <authorList>
            <person name="Aksoy S."/>
            <person name="Warren W."/>
            <person name="Wilson R.K."/>
        </authorList>
    </citation>
    <scope>NUCLEOTIDE SEQUENCE [LARGE SCALE GENOMIC DNA]</scope>
    <source>
        <strain evidence="26">IAEA</strain>
    </source>
</reference>
<evidence type="ECO:0000256" key="5">
    <source>
        <dbReference type="ARBA" id="ARBA00011748"/>
    </source>
</evidence>
<dbReference type="EC" id="2.4.1.122" evidence="6"/>
<dbReference type="STRING" id="7398.A0A1A9ZHR4"/>
<evidence type="ECO:0000256" key="23">
    <source>
        <dbReference type="SAM" id="SignalP"/>
    </source>
</evidence>
<keyword evidence="14" id="KW-0472">Membrane</keyword>
<evidence type="ECO:0000256" key="21">
    <source>
        <dbReference type="ARBA" id="ARBA00043065"/>
    </source>
</evidence>
<dbReference type="GO" id="GO:0016263">
    <property type="term" value="F:glycoprotein-N-acetylgalactosamine 3-beta-galactosyltransferase activity"/>
    <property type="evidence" value="ECO:0007669"/>
    <property type="project" value="UniProtKB-EC"/>
</dbReference>
<evidence type="ECO:0000256" key="2">
    <source>
        <dbReference type="ARBA" id="ARBA00004606"/>
    </source>
</evidence>
<proteinExistence type="inferred from homology"/>
<dbReference type="Proteomes" id="UP000092445">
    <property type="component" value="Unassembled WGS sequence"/>
</dbReference>
<keyword evidence="10" id="KW-0479">Metal-binding</keyword>
<feature type="signal peptide" evidence="23">
    <location>
        <begin position="1"/>
        <end position="27"/>
    </location>
</feature>
<dbReference type="Gene3D" id="3.90.550.50">
    <property type="match status" value="1"/>
</dbReference>
<evidence type="ECO:0000256" key="15">
    <source>
        <dbReference type="ARBA" id="ARBA00023157"/>
    </source>
</evidence>
<comment type="similarity">
    <text evidence="4">Belongs to the glycosyltransferase 31 family. Beta3-Gal-T subfamily.</text>
</comment>
<evidence type="ECO:0000256" key="9">
    <source>
        <dbReference type="ARBA" id="ARBA00022692"/>
    </source>
</evidence>
<dbReference type="Pfam" id="PF02434">
    <property type="entry name" value="Fringe"/>
    <property type="match status" value="1"/>
</dbReference>
<evidence type="ECO:0000256" key="11">
    <source>
        <dbReference type="ARBA" id="ARBA00022741"/>
    </source>
</evidence>
<dbReference type="UniPathway" id="UPA00378"/>
<keyword evidence="12" id="KW-0735">Signal-anchor</keyword>
<evidence type="ECO:0000313" key="26">
    <source>
        <dbReference type="Proteomes" id="UP000092445"/>
    </source>
</evidence>
<evidence type="ECO:0000256" key="20">
    <source>
        <dbReference type="ARBA" id="ARBA00042009"/>
    </source>
</evidence>
<dbReference type="InterPro" id="IPR026050">
    <property type="entry name" value="C1GALT1/C1GALT1_chp1"/>
</dbReference>
<keyword evidence="7" id="KW-0328">Glycosyltransferase</keyword>
<organism evidence="25 26">
    <name type="scientific">Glossina pallidipes</name>
    <name type="common">Tsetse fly</name>
    <dbReference type="NCBI Taxonomy" id="7398"/>
    <lineage>
        <taxon>Eukaryota</taxon>
        <taxon>Metazoa</taxon>
        <taxon>Ecdysozoa</taxon>
        <taxon>Arthropoda</taxon>
        <taxon>Hexapoda</taxon>
        <taxon>Insecta</taxon>
        <taxon>Pterygota</taxon>
        <taxon>Neoptera</taxon>
        <taxon>Endopterygota</taxon>
        <taxon>Diptera</taxon>
        <taxon>Brachycera</taxon>
        <taxon>Muscomorpha</taxon>
        <taxon>Hippoboscoidea</taxon>
        <taxon>Glossinidae</taxon>
        <taxon>Glossina</taxon>
    </lineage>
</organism>
<evidence type="ECO:0000256" key="4">
    <source>
        <dbReference type="ARBA" id="ARBA00006462"/>
    </source>
</evidence>
<keyword evidence="9" id="KW-0812">Transmembrane</keyword>
<feature type="domain" description="Fringe-like glycosyltransferase" evidence="24">
    <location>
        <begin position="120"/>
        <end position="280"/>
    </location>
</feature>
<evidence type="ECO:0000256" key="3">
    <source>
        <dbReference type="ARBA" id="ARBA00004922"/>
    </source>
</evidence>
<dbReference type="GO" id="GO:0030145">
    <property type="term" value="F:manganese ion binding"/>
    <property type="evidence" value="ECO:0007669"/>
    <property type="project" value="UniProtKB-ARBA"/>
</dbReference>
<name>A0A1A9ZHR4_GLOPL</name>
<dbReference type="FunFam" id="3.90.550.50:FF:000017">
    <property type="entry name" value="Glycoprotein-N-acetylgalactosamine 3-beta-galactosyltransferase 1"/>
    <property type="match status" value="1"/>
</dbReference>
<dbReference type="PANTHER" id="PTHR23033">
    <property type="entry name" value="BETA1,3-GALACTOSYLTRANSFERASE"/>
    <property type="match status" value="1"/>
</dbReference>
<evidence type="ECO:0000256" key="19">
    <source>
        <dbReference type="ARBA" id="ARBA00041226"/>
    </source>
</evidence>
<feature type="chain" id="PRO_5008402910" description="Glycoprotein-N-acetylgalactosamine 3-beta-galactosyltransferase 1" evidence="23">
    <location>
        <begin position="28"/>
        <end position="392"/>
    </location>
</feature>
<keyword evidence="11" id="KW-0547">Nucleotide-binding</keyword>
<dbReference type="GO" id="GO:0016020">
    <property type="term" value="C:membrane"/>
    <property type="evidence" value="ECO:0007669"/>
    <property type="project" value="UniProtKB-SubCell"/>
</dbReference>
<evidence type="ECO:0000256" key="22">
    <source>
        <dbReference type="ARBA" id="ARBA00059245"/>
    </source>
</evidence>
<evidence type="ECO:0000256" key="10">
    <source>
        <dbReference type="ARBA" id="ARBA00022723"/>
    </source>
</evidence>
<evidence type="ECO:0000256" key="1">
    <source>
        <dbReference type="ARBA" id="ARBA00001936"/>
    </source>
</evidence>
<evidence type="ECO:0000256" key="14">
    <source>
        <dbReference type="ARBA" id="ARBA00023136"/>
    </source>
</evidence>
<keyword evidence="15" id="KW-1015">Disulfide bond</keyword>
<keyword evidence="26" id="KW-1185">Reference proteome</keyword>
<evidence type="ECO:0000313" key="25">
    <source>
        <dbReference type="EnsemblMetazoa" id="GPAI014969-PA"/>
    </source>
</evidence>
<comment type="cofactor">
    <cofactor evidence="1">
        <name>Mn(2+)</name>
        <dbReference type="ChEBI" id="CHEBI:29035"/>
    </cofactor>
</comment>
<dbReference type="GO" id="GO:0000166">
    <property type="term" value="F:nucleotide binding"/>
    <property type="evidence" value="ECO:0007669"/>
    <property type="project" value="UniProtKB-KW"/>
</dbReference>
<evidence type="ECO:0000256" key="8">
    <source>
        <dbReference type="ARBA" id="ARBA00022679"/>
    </source>
</evidence>
<protein>
    <recommendedName>
        <fullName evidence="18">Glycoprotein-N-acetylgalactosamine 3-beta-galactosyltransferase 1</fullName>
        <ecNumber evidence="6">2.4.1.122</ecNumber>
    </recommendedName>
    <alternativeName>
        <fullName evidence="20">Core 1 O-glycan T-synthase</fullName>
    </alternativeName>
    <alternativeName>
        <fullName evidence="21">Core 1 UDP-galactose:N-acetylgalactosamine-alpha-R beta 1,3-galactosyltransferase 1</fullName>
    </alternativeName>
    <alternativeName>
        <fullName evidence="19">Core 1 beta1,3-galactosyltransferase 1</fullName>
    </alternativeName>
</protein>
<reference evidence="25" key="2">
    <citation type="submission" date="2020-05" db="UniProtKB">
        <authorList>
            <consortium name="EnsemblMetazoa"/>
        </authorList>
    </citation>
    <scope>IDENTIFICATION</scope>
    <source>
        <strain evidence="25">IAEA</strain>
    </source>
</reference>
<evidence type="ECO:0000259" key="24">
    <source>
        <dbReference type="Pfam" id="PF02434"/>
    </source>
</evidence>
<evidence type="ECO:0000256" key="6">
    <source>
        <dbReference type="ARBA" id="ARBA00012557"/>
    </source>
</evidence>
<keyword evidence="23" id="KW-0732">Signal</keyword>
<evidence type="ECO:0000256" key="13">
    <source>
        <dbReference type="ARBA" id="ARBA00022989"/>
    </source>
</evidence>
<dbReference type="PANTHER" id="PTHR23033:SF14">
    <property type="entry name" value="GLYCOPROTEIN-N-ACETYLGALACTOSAMINE 3-BETA-GALACTOSYLTRANSFERASE 1-RELATED"/>
    <property type="match status" value="1"/>
</dbReference>
<evidence type="ECO:0000256" key="17">
    <source>
        <dbReference type="ARBA" id="ARBA00023211"/>
    </source>
</evidence>
<dbReference type="InterPro" id="IPR003378">
    <property type="entry name" value="Fringe-like_glycosylTrfase"/>
</dbReference>
<dbReference type="VEuPathDB" id="VectorBase:GPAI014969"/>
<dbReference type="AlphaFoldDB" id="A0A1A9ZHR4"/>
<evidence type="ECO:0000256" key="12">
    <source>
        <dbReference type="ARBA" id="ARBA00022968"/>
    </source>
</evidence>
<keyword evidence="8" id="KW-0808">Transferase</keyword>
<keyword evidence="13" id="KW-1133">Transmembrane helix</keyword>
<accession>A0A1A9ZHR4</accession>
<keyword evidence="16" id="KW-0325">Glycoprotein</keyword>
<sequence>MQSKGNMSPFKMFVTLIVGFLLGFAFAQLLFTTNCKITPVITISTSMKTKLSNCENPPKVNYQLYGDNEDMINSTNLQAWQLTENGEIIEILNQRQQPHKINRTLANRLFSEIRVVCWILTGPKNHAKKAIHVKRTWGSRCNKLLFMSSAEDEELGTIKLAVGEGRGNLWHKTREAMKYIYENHYNDGDWFLKADDDTYVILENLRAFLYSFSTDAPVYFGCKFKKYVRQGYMSGGAGYVLSKEALRRFALEAYPNRTICRQSNGGAEDEQMGYCLQNVGVVAGDSRDDEKRGRFFPFRLHDLIVPKNKSSWYWRYIFYATKAGLRCCSNNAISFHYIQPDYMYVLEYLIYNLSAFGISIEHHLPLKRNTSELVEKWRHEVSDNLLQSNNLL</sequence>
<evidence type="ECO:0000256" key="7">
    <source>
        <dbReference type="ARBA" id="ARBA00022676"/>
    </source>
</evidence>
<comment type="subunit">
    <text evidence="5">Homodimer; disulfide-linked.</text>
</comment>
<evidence type="ECO:0000256" key="16">
    <source>
        <dbReference type="ARBA" id="ARBA00023180"/>
    </source>
</evidence>
<evidence type="ECO:0000256" key="18">
    <source>
        <dbReference type="ARBA" id="ARBA00040898"/>
    </source>
</evidence>
<comment type="pathway">
    <text evidence="3">Protein modification; protein glycosylation.</text>
</comment>
<comment type="subcellular location">
    <subcellularLocation>
        <location evidence="2">Membrane</location>
        <topology evidence="2">Single-pass type II membrane protein</topology>
    </subcellularLocation>
</comment>
<dbReference type="EnsemblMetazoa" id="GPAI014969-RA">
    <property type="protein sequence ID" value="GPAI014969-PA"/>
    <property type="gene ID" value="GPAI014969"/>
</dbReference>